<evidence type="ECO:0000313" key="2">
    <source>
        <dbReference type="Proteomes" id="UP000007392"/>
    </source>
</evidence>
<reference evidence="1 2" key="1">
    <citation type="submission" date="2013-06" db="EMBL/GenBank/DDBJ databases">
        <title>Complete genome sequence of Paenibacillus mucilaginosus K02.</title>
        <authorList>
            <person name="Xiao B."/>
            <person name="Sun L."/>
            <person name="Xiao L."/>
            <person name="Lian B."/>
        </authorList>
    </citation>
    <scope>NUCLEOTIDE SEQUENCE [LARGE SCALE GENOMIC DNA]</scope>
    <source>
        <strain evidence="1 2">K02</strain>
    </source>
</reference>
<sequence>MDLISIEPKVGMGPFKLGMSESDVKKVMEEHKNWRDPNAVYNLSRLEQLFVTFEYDSNRKLKYMQLVNPLYQYEKGGFQIPCLYNGIDVFTTKAEDLIRELDKQSKYIRDNDSSLGYTFIFNELNIAFWREGVINEEIMQSEEFLEMPEENQELEKRYFYFTTVSVFVPGYYDSLYTDYPHLK</sequence>
<evidence type="ECO:0000313" key="1">
    <source>
        <dbReference type="EMBL" id="AFH63013.1"/>
    </source>
</evidence>
<dbReference type="AlphaFoldDB" id="I0BKW6"/>
<accession>I0BKW6</accession>
<dbReference type="Proteomes" id="UP000007392">
    <property type="component" value="Chromosome"/>
</dbReference>
<dbReference type="EMBL" id="CP003422">
    <property type="protein sequence ID" value="AFH63013.1"/>
    <property type="molecule type" value="Genomic_DNA"/>
</dbReference>
<protein>
    <submittedName>
        <fullName evidence="1">Uncharacterized protein</fullName>
    </submittedName>
</protein>
<dbReference type="OrthoDB" id="2974658at2"/>
<gene>
    <name evidence="1" type="ORF">B2K_20255</name>
</gene>
<organism evidence="1 2">
    <name type="scientific">Paenibacillus mucilaginosus K02</name>
    <dbReference type="NCBI Taxonomy" id="997761"/>
    <lineage>
        <taxon>Bacteria</taxon>
        <taxon>Bacillati</taxon>
        <taxon>Bacillota</taxon>
        <taxon>Bacilli</taxon>
        <taxon>Bacillales</taxon>
        <taxon>Paenibacillaceae</taxon>
        <taxon>Paenibacillus</taxon>
    </lineage>
</organism>
<proteinExistence type="predicted"/>
<dbReference type="PATRIC" id="fig|997761.3.peg.3965"/>
<dbReference type="KEGG" id="pmw:B2K_20255"/>
<name>I0BKW6_9BACL</name>
<dbReference type="HOGENOM" id="CLU_1473823_0_0_9"/>
<dbReference type="RefSeq" id="WP_014651393.1">
    <property type="nucleotide sequence ID" value="NC_017672.3"/>
</dbReference>